<keyword evidence="2" id="KW-1185">Reference proteome</keyword>
<dbReference type="InParanoid" id="K4CDH8"/>
<proteinExistence type="predicted"/>
<dbReference type="HOGENOM" id="CLU_2871996_0_0_1"/>
<dbReference type="PaxDb" id="4081-Solyc07g032370.1.1"/>
<dbReference type="AlphaFoldDB" id="K4CDH8"/>
<dbReference type="Gramene" id="Solyc07g032370.1.1">
    <property type="protein sequence ID" value="Solyc07g032370.1.1"/>
    <property type="gene ID" value="Solyc07g032370.1"/>
</dbReference>
<evidence type="ECO:0000313" key="1">
    <source>
        <dbReference type="EnsemblPlants" id="Solyc07g032370.1.1"/>
    </source>
</evidence>
<dbReference type="Proteomes" id="UP000004994">
    <property type="component" value="Chromosome 7"/>
</dbReference>
<reference evidence="1" key="1">
    <citation type="journal article" date="2012" name="Nature">
        <title>The tomato genome sequence provides insights into fleshy fruit evolution.</title>
        <authorList>
            <consortium name="Tomato Genome Consortium"/>
        </authorList>
    </citation>
    <scope>NUCLEOTIDE SEQUENCE [LARGE SCALE GENOMIC DNA]</scope>
    <source>
        <strain evidence="1">cv. Heinz 1706</strain>
    </source>
</reference>
<accession>K4CDH8</accession>
<organism evidence="1">
    <name type="scientific">Solanum lycopersicum</name>
    <name type="common">Tomato</name>
    <name type="synonym">Lycopersicon esculentum</name>
    <dbReference type="NCBI Taxonomy" id="4081"/>
    <lineage>
        <taxon>Eukaryota</taxon>
        <taxon>Viridiplantae</taxon>
        <taxon>Streptophyta</taxon>
        <taxon>Embryophyta</taxon>
        <taxon>Tracheophyta</taxon>
        <taxon>Spermatophyta</taxon>
        <taxon>Magnoliopsida</taxon>
        <taxon>eudicotyledons</taxon>
        <taxon>Gunneridae</taxon>
        <taxon>Pentapetalae</taxon>
        <taxon>asterids</taxon>
        <taxon>lamiids</taxon>
        <taxon>Solanales</taxon>
        <taxon>Solanaceae</taxon>
        <taxon>Solanoideae</taxon>
        <taxon>Solaneae</taxon>
        <taxon>Solanum</taxon>
        <taxon>Solanum subgen. Lycopersicon</taxon>
    </lineage>
</organism>
<sequence>MLISYYGERDFIVLFHVAQLVFVQSGDIQLGTLYFCALHAQRLSCTSCTCSSRSIATSEVSKYH</sequence>
<evidence type="ECO:0000313" key="2">
    <source>
        <dbReference type="Proteomes" id="UP000004994"/>
    </source>
</evidence>
<reference evidence="1" key="2">
    <citation type="submission" date="2015-06" db="UniProtKB">
        <authorList>
            <consortium name="EnsemblPlants"/>
        </authorList>
    </citation>
    <scope>IDENTIFICATION</scope>
    <source>
        <strain evidence="1">cv. Heinz 1706</strain>
    </source>
</reference>
<dbReference type="EnsemblPlants" id="Solyc07g032370.1.1">
    <property type="protein sequence ID" value="Solyc07g032370.1.1"/>
    <property type="gene ID" value="Solyc07g032370.1"/>
</dbReference>
<protein>
    <submittedName>
        <fullName evidence="1">Uncharacterized protein</fullName>
    </submittedName>
</protein>
<name>K4CDH8_SOLLC</name>